<proteinExistence type="predicted"/>
<reference evidence="2 3" key="1">
    <citation type="submission" date="2018-06" db="EMBL/GenBank/DDBJ databases">
        <authorList>
            <consortium name="Pathogen Informatics"/>
            <person name="Doyle S."/>
        </authorList>
    </citation>
    <scope>NUCLEOTIDE SEQUENCE [LARGE SCALE GENOMIC DNA]</scope>
    <source>
        <strain evidence="2 3">NCTC7908</strain>
    </source>
</reference>
<evidence type="ECO:0000313" key="3">
    <source>
        <dbReference type="Proteomes" id="UP000248741"/>
    </source>
</evidence>
<feature type="transmembrane region" description="Helical" evidence="1">
    <location>
        <begin position="162"/>
        <end position="183"/>
    </location>
</feature>
<dbReference type="InterPro" id="IPR011733">
    <property type="entry name" value="CHP02185_IM"/>
</dbReference>
<feature type="transmembrane region" description="Helical" evidence="1">
    <location>
        <begin position="12"/>
        <end position="32"/>
    </location>
</feature>
<evidence type="ECO:0000313" key="2">
    <source>
        <dbReference type="EMBL" id="SQG53070.1"/>
    </source>
</evidence>
<feature type="transmembrane region" description="Helical" evidence="1">
    <location>
        <begin position="38"/>
        <end position="58"/>
    </location>
</feature>
<dbReference type="EMBL" id="LS483400">
    <property type="protein sequence ID" value="SQG53070.1"/>
    <property type="molecule type" value="Genomic_DNA"/>
</dbReference>
<protein>
    <submittedName>
        <fullName evidence="2">ABC transporter permease</fullName>
    </submittedName>
</protein>
<dbReference type="NCBIfam" id="TIGR02185">
    <property type="entry name" value="Trep_Strep"/>
    <property type="match status" value="1"/>
</dbReference>
<accession>A0ABD7MVM1</accession>
<feature type="transmembrane region" description="Helical" evidence="1">
    <location>
        <begin position="87"/>
        <end position="103"/>
    </location>
</feature>
<organism evidence="2 3">
    <name type="scientific">Corynebacterium ulcerans</name>
    <dbReference type="NCBI Taxonomy" id="65058"/>
    <lineage>
        <taxon>Bacteria</taxon>
        <taxon>Bacillati</taxon>
        <taxon>Actinomycetota</taxon>
        <taxon>Actinomycetes</taxon>
        <taxon>Mycobacteriales</taxon>
        <taxon>Corynebacteriaceae</taxon>
        <taxon>Corynebacterium</taxon>
    </lineage>
</organism>
<dbReference type="Pfam" id="PF09605">
    <property type="entry name" value="Trep_Strep"/>
    <property type="match status" value="1"/>
</dbReference>
<feature type="transmembrane region" description="Helical" evidence="1">
    <location>
        <begin position="115"/>
        <end position="134"/>
    </location>
</feature>
<feature type="transmembrane region" description="Helical" evidence="1">
    <location>
        <begin position="65"/>
        <end position="81"/>
    </location>
</feature>
<sequence length="196" mass="21357">MSYKTHLSTRDLINAGIFSALYFVTTFLFGMTGFIGPAFMLLGFALSTIMGGVVLALYAAKTPKFGAFALVGMVNGLMFMMTGHYVWSFIGCVALGFLADLLLQKTSMPLDTSYPFAYAVFSVWIVMPFVPLILNTDAYYVDIASQMGPEYAEAMARIFQPWTIVGVGIAALVLGYIGGVIGIRVHRKYFESSGLL</sequence>
<keyword evidence="1" id="KW-1133">Transmembrane helix</keyword>
<evidence type="ECO:0000256" key="1">
    <source>
        <dbReference type="SAM" id="Phobius"/>
    </source>
</evidence>
<gene>
    <name evidence="2" type="ORF">NCTC7908_02065</name>
</gene>
<keyword evidence="1" id="KW-0472">Membrane</keyword>
<dbReference type="AlphaFoldDB" id="A0ABD7MVM1"/>
<dbReference type="Proteomes" id="UP000248741">
    <property type="component" value="Chromosome 1"/>
</dbReference>
<name>A0ABD7MVM1_CORUL</name>
<keyword evidence="1" id="KW-0812">Transmembrane</keyword>
<dbReference type="RefSeq" id="WP_095075772.1">
    <property type="nucleotide sequence ID" value="NZ_CP068134.1"/>
</dbReference>